<evidence type="ECO:0000313" key="3">
    <source>
        <dbReference type="EMBL" id="QGA65344.1"/>
    </source>
</evidence>
<evidence type="ECO:0000313" key="4">
    <source>
        <dbReference type="Proteomes" id="UP000348942"/>
    </source>
</evidence>
<dbReference type="AlphaFoldDB" id="A0A5Q0TER9"/>
<dbReference type="EMBL" id="CP045699">
    <property type="protein sequence ID" value="QGA65344.1"/>
    <property type="molecule type" value="Genomic_DNA"/>
</dbReference>
<evidence type="ECO:0000256" key="2">
    <source>
        <dbReference type="SAM" id="Phobius"/>
    </source>
</evidence>
<organism evidence="3 4">
    <name type="scientific">Vibrio algicola</name>
    <dbReference type="NCBI Taxonomy" id="2662262"/>
    <lineage>
        <taxon>Bacteria</taxon>
        <taxon>Pseudomonadati</taxon>
        <taxon>Pseudomonadota</taxon>
        <taxon>Gammaproteobacteria</taxon>
        <taxon>Vibrionales</taxon>
        <taxon>Vibrionaceae</taxon>
        <taxon>Vibrio</taxon>
    </lineage>
</organism>
<keyword evidence="4" id="KW-1185">Reference proteome</keyword>
<sequence>MEYITNPWVISLIIVVFIIGNLASMKHLGQTHLARKNPNKKTELEKLIAIYKEKDAQEQKTSTSQPNKENPSQKSDD</sequence>
<name>A0A5Q0TER9_9VIBR</name>
<feature type="transmembrane region" description="Helical" evidence="2">
    <location>
        <begin position="6"/>
        <end position="25"/>
    </location>
</feature>
<accession>A0A5Q0TER9</accession>
<evidence type="ECO:0000256" key="1">
    <source>
        <dbReference type="SAM" id="MobiDB-lite"/>
    </source>
</evidence>
<gene>
    <name evidence="3" type="ORF">GFB47_07880</name>
</gene>
<keyword evidence="2" id="KW-0472">Membrane</keyword>
<keyword evidence="2" id="KW-1133">Transmembrane helix</keyword>
<reference evidence="3 4" key="1">
    <citation type="submission" date="2019-10" db="EMBL/GenBank/DDBJ databases">
        <title>Vibrio sp. nov., isolated from Coralline algae surface.</title>
        <authorList>
            <person name="Geng Y."/>
            <person name="Zhang X."/>
        </authorList>
    </citation>
    <scope>NUCLEOTIDE SEQUENCE [LARGE SCALE GENOMIC DNA]</scope>
    <source>
        <strain evidence="3 4">SM1977</strain>
    </source>
</reference>
<proteinExistence type="predicted"/>
<feature type="compositionally biased region" description="Polar residues" evidence="1">
    <location>
        <begin position="59"/>
        <end position="77"/>
    </location>
</feature>
<feature type="region of interest" description="Disordered" evidence="1">
    <location>
        <begin position="53"/>
        <end position="77"/>
    </location>
</feature>
<dbReference type="RefSeq" id="WP_153447492.1">
    <property type="nucleotide sequence ID" value="NZ_CP045699.1"/>
</dbReference>
<keyword evidence="2" id="KW-0812">Transmembrane</keyword>
<dbReference type="Proteomes" id="UP000348942">
    <property type="component" value="Chromosome 1"/>
</dbReference>
<protein>
    <submittedName>
        <fullName evidence="3">DUF2897 domain-containing protein</fullName>
    </submittedName>
</protein>